<dbReference type="SUPFAM" id="SSF51316">
    <property type="entry name" value="Mss4-like"/>
    <property type="match status" value="1"/>
</dbReference>
<dbReference type="PANTHER" id="PTHR33337">
    <property type="entry name" value="GFA DOMAIN-CONTAINING PROTEIN"/>
    <property type="match status" value="1"/>
</dbReference>
<protein>
    <recommendedName>
        <fullName evidence="5">CENP-V/GFA domain-containing protein</fullName>
    </recommendedName>
</protein>
<dbReference type="Gene3D" id="3.90.1590.10">
    <property type="entry name" value="glutathione-dependent formaldehyde- activating enzyme (gfa)"/>
    <property type="match status" value="1"/>
</dbReference>
<accession>A0A5M3M9N6</accession>
<feature type="domain" description="CENP-V/GFA" evidence="5">
    <location>
        <begin position="4"/>
        <end position="132"/>
    </location>
</feature>
<name>A0A5M3M9N6_CONPW</name>
<keyword evidence="2" id="KW-0479">Metal-binding</keyword>
<dbReference type="GO" id="GO:0016846">
    <property type="term" value="F:carbon-sulfur lyase activity"/>
    <property type="evidence" value="ECO:0007669"/>
    <property type="project" value="InterPro"/>
</dbReference>
<dbReference type="InterPro" id="IPR006913">
    <property type="entry name" value="CENP-V/GFA"/>
</dbReference>
<evidence type="ECO:0000313" key="7">
    <source>
        <dbReference type="Proteomes" id="UP000053558"/>
    </source>
</evidence>
<comment type="caution">
    <text evidence="6">The sequence shown here is derived from an EMBL/GenBank/DDBJ whole genome shotgun (WGS) entry which is preliminary data.</text>
</comment>
<dbReference type="Proteomes" id="UP000053558">
    <property type="component" value="Unassembled WGS sequence"/>
</dbReference>
<proteinExistence type="inferred from homology"/>
<dbReference type="InterPro" id="IPR011057">
    <property type="entry name" value="Mss4-like_sf"/>
</dbReference>
<dbReference type="RefSeq" id="XP_007773951.1">
    <property type="nucleotide sequence ID" value="XM_007775761.1"/>
</dbReference>
<keyword evidence="4" id="KW-0456">Lyase</keyword>
<keyword evidence="3" id="KW-0862">Zinc</keyword>
<dbReference type="GeneID" id="19200345"/>
<gene>
    <name evidence="6" type="ORF">CONPUDRAFT_131461</name>
</gene>
<evidence type="ECO:0000256" key="1">
    <source>
        <dbReference type="ARBA" id="ARBA00005495"/>
    </source>
</evidence>
<dbReference type="OMA" id="RCGCTLW"/>
<evidence type="ECO:0000256" key="4">
    <source>
        <dbReference type="ARBA" id="ARBA00023239"/>
    </source>
</evidence>
<dbReference type="GO" id="GO:0046872">
    <property type="term" value="F:metal ion binding"/>
    <property type="evidence" value="ECO:0007669"/>
    <property type="project" value="UniProtKB-KW"/>
</dbReference>
<dbReference type="AlphaFoldDB" id="A0A5M3M9N6"/>
<sequence length="149" mass="16122">MSTYKGSCLCQAVQYEITVPEGGQQSYTVCHCKDCQKWSGSAFTTNFVLPTSGMKLTKGTEGAEIKAYTVTKTTSGNALGRYFCGTCGSALYDKTAANDGIVILQTGTLDDAFDAVVHPTQEIFCLDRRAWLKPTDGLKQVEKMFDTGS</sequence>
<organism evidence="6 7">
    <name type="scientific">Coniophora puteana (strain RWD-64-598)</name>
    <name type="common">Brown rot fungus</name>
    <dbReference type="NCBI Taxonomy" id="741705"/>
    <lineage>
        <taxon>Eukaryota</taxon>
        <taxon>Fungi</taxon>
        <taxon>Dikarya</taxon>
        <taxon>Basidiomycota</taxon>
        <taxon>Agaricomycotina</taxon>
        <taxon>Agaricomycetes</taxon>
        <taxon>Agaricomycetidae</taxon>
        <taxon>Boletales</taxon>
        <taxon>Coniophorineae</taxon>
        <taxon>Coniophoraceae</taxon>
        <taxon>Coniophora</taxon>
    </lineage>
</organism>
<comment type="similarity">
    <text evidence="1">Belongs to the Gfa family.</text>
</comment>
<evidence type="ECO:0000313" key="6">
    <source>
        <dbReference type="EMBL" id="EIW75958.1"/>
    </source>
</evidence>
<dbReference type="Pfam" id="PF04828">
    <property type="entry name" value="GFA"/>
    <property type="match status" value="1"/>
</dbReference>
<evidence type="ECO:0000259" key="5">
    <source>
        <dbReference type="PROSITE" id="PS51891"/>
    </source>
</evidence>
<dbReference type="PROSITE" id="PS51891">
    <property type="entry name" value="CENP_V_GFA"/>
    <property type="match status" value="1"/>
</dbReference>
<dbReference type="OrthoDB" id="9985472at2759"/>
<dbReference type="KEGG" id="cput:CONPUDRAFT_131461"/>
<dbReference type="PANTHER" id="PTHR33337:SF30">
    <property type="entry name" value="DUF636 DOMAIN PROTEIN (AFU_ORTHOLOGUE AFUA_1G03180)"/>
    <property type="match status" value="1"/>
</dbReference>
<reference evidence="7" key="1">
    <citation type="journal article" date="2012" name="Science">
        <title>The Paleozoic origin of enzymatic lignin decomposition reconstructed from 31 fungal genomes.</title>
        <authorList>
            <person name="Floudas D."/>
            <person name="Binder M."/>
            <person name="Riley R."/>
            <person name="Barry K."/>
            <person name="Blanchette R.A."/>
            <person name="Henrissat B."/>
            <person name="Martinez A.T."/>
            <person name="Otillar R."/>
            <person name="Spatafora J.W."/>
            <person name="Yadav J.S."/>
            <person name="Aerts A."/>
            <person name="Benoit I."/>
            <person name="Boyd A."/>
            <person name="Carlson A."/>
            <person name="Copeland A."/>
            <person name="Coutinho P.M."/>
            <person name="de Vries R.P."/>
            <person name="Ferreira P."/>
            <person name="Findley K."/>
            <person name="Foster B."/>
            <person name="Gaskell J."/>
            <person name="Glotzer D."/>
            <person name="Gorecki P."/>
            <person name="Heitman J."/>
            <person name="Hesse C."/>
            <person name="Hori C."/>
            <person name="Igarashi K."/>
            <person name="Jurgens J.A."/>
            <person name="Kallen N."/>
            <person name="Kersten P."/>
            <person name="Kohler A."/>
            <person name="Kuees U."/>
            <person name="Kumar T.K.A."/>
            <person name="Kuo A."/>
            <person name="LaButti K."/>
            <person name="Larrondo L.F."/>
            <person name="Lindquist E."/>
            <person name="Ling A."/>
            <person name="Lombard V."/>
            <person name="Lucas S."/>
            <person name="Lundell T."/>
            <person name="Martin R."/>
            <person name="McLaughlin D.J."/>
            <person name="Morgenstern I."/>
            <person name="Morin E."/>
            <person name="Murat C."/>
            <person name="Nagy L.G."/>
            <person name="Nolan M."/>
            <person name="Ohm R.A."/>
            <person name="Patyshakuliyeva A."/>
            <person name="Rokas A."/>
            <person name="Ruiz-Duenas F.J."/>
            <person name="Sabat G."/>
            <person name="Salamov A."/>
            <person name="Samejima M."/>
            <person name="Schmutz J."/>
            <person name="Slot J.C."/>
            <person name="St John F."/>
            <person name="Stenlid J."/>
            <person name="Sun H."/>
            <person name="Sun S."/>
            <person name="Syed K."/>
            <person name="Tsang A."/>
            <person name="Wiebenga A."/>
            <person name="Young D."/>
            <person name="Pisabarro A."/>
            <person name="Eastwood D.C."/>
            <person name="Martin F."/>
            <person name="Cullen D."/>
            <person name="Grigoriev I.V."/>
            <person name="Hibbett D.S."/>
        </authorList>
    </citation>
    <scope>NUCLEOTIDE SEQUENCE [LARGE SCALE GENOMIC DNA]</scope>
    <source>
        <strain evidence="7">RWD-64-598 SS2</strain>
    </source>
</reference>
<evidence type="ECO:0000256" key="2">
    <source>
        <dbReference type="ARBA" id="ARBA00022723"/>
    </source>
</evidence>
<evidence type="ECO:0000256" key="3">
    <source>
        <dbReference type="ARBA" id="ARBA00022833"/>
    </source>
</evidence>
<keyword evidence="7" id="KW-1185">Reference proteome</keyword>
<dbReference type="EMBL" id="JH711587">
    <property type="protein sequence ID" value="EIW75958.1"/>
    <property type="molecule type" value="Genomic_DNA"/>
</dbReference>